<sequence length="73" mass="9069">MEIWRMMRKNDRDLEEENKRLTSFLLHQQEMSMDGNVREMENGYHQRGVRDYHNEMPFAFRVQPMQPNLQERI</sequence>
<evidence type="ECO:0000313" key="2">
    <source>
        <dbReference type="Proteomes" id="UP001370490"/>
    </source>
</evidence>
<organism evidence="1 2">
    <name type="scientific">Dillenia turbinata</name>
    <dbReference type="NCBI Taxonomy" id="194707"/>
    <lineage>
        <taxon>Eukaryota</taxon>
        <taxon>Viridiplantae</taxon>
        <taxon>Streptophyta</taxon>
        <taxon>Embryophyta</taxon>
        <taxon>Tracheophyta</taxon>
        <taxon>Spermatophyta</taxon>
        <taxon>Magnoliopsida</taxon>
        <taxon>eudicotyledons</taxon>
        <taxon>Gunneridae</taxon>
        <taxon>Pentapetalae</taxon>
        <taxon>Dilleniales</taxon>
        <taxon>Dilleniaceae</taxon>
        <taxon>Dillenia</taxon>
    </lineage>
</organism>
<keyword evidence="2" id="KW-1185">Reference proteome</keyword>
<dbReference type="EMBL" id="JBAMMX010000005">
    <property type="protein sequence ID" value="KAK6939920.1"/>
    <property type="molecule type" value="Genomic_DNA"/>
</dbReference>
<comment type="caution">
    <text evidence="1">The sequence shown here is derived from an EMBL/GenBank/DDBJ whole genome shotgun (WGS) entry which is preliminary data.</text>
</comment>
<name>A0AAN8VTF3_9MAGN</name>
<evidence type="ECO:0000313" key="1">
    <source>
        <dbReference type="EMBL" id="KAK6939920.1"/>
    </source>
</evidence>
<proteinExistence type="predicted"/>
<reference evidence="1 2" key="1">
    <citation type="submission" date="2023-12" db="EMBL/GenBank/DDBJ databases">
        <title>A high-quality genome assembly for Dillenia turbinata (Dilleniales).</title>
        <authorList>
            <person name="Chanderbali A."/>
        </authorList>
    </citation>
    <scope>NUCLEOTIDE SEQUENCE [LARGE SCALE GENOMIC DNA]</scope>
    <source>
        <strain evidence="1">LSX21</strain>
        <tissue evidence="1">Leaf</tissue>
    </source>
</reference>
<protein>
    <submittedName>
        <fullName evidence="1">Uncharacterized protein</fullName>
    </submittedName>
</protein>
<accession>A0AAN8VTF3</accession>
<dbReference type="AlphaFoldDB" id="A0AAN8VTF3"/>
<gene>
    <name evidence="1" type="ORF">RJ641_029451</name>
</gene>
<dbReference type="Proteomes" id="UP001370490">
    <property type="component" value="Unassembled WGS sequence"/>
</dbReference>